<dbReference type="EMBL" id="LT841305">
    <property type="protein sequence ID" value="SMH66017.1"/>
    <property type="molecule type" value="Genomic_DNA"/>
</dbReference>
<accession>A0A060UVS6</accession>
<evidence type="ECO:0008006" key="5">
    <source>
        <dbReference type="Google" id="ProtNLM"/>
    </source>
</evidence>
<dbReference type="EMBL" id="CCCS020000037">
    <property type="protein sequence ID" value="CDQ10878.1"/>
    <property type="molecule type" value="Genomic_DNA"/>
</dbReference>
<evidence type="ECO:0000256" key="1">
    <source>
        <dbReference type="SAM" id="SignalP"/>
    </source>
</evidence>
<organism evidence="2">
    <name type="scientific">Acidithiobacillus ferrivorans</name>
    <dbReference type="NCBI Taxonomy" id="160808"/>
    <lineage>
        <taxon>Bacteria</taxon>
        <taxon>Pseudomonadati</taxon>
        <taxon>Pseudomonadota</taxon>
        <taxon>Acidithiobacillia</taxon>
        <taxon>Acidithiobacillales</taxon>
        <taxon>Acidithiobacillaceae</taxon>
        <taxon>Acidithiobacillus</taxon>
    </lineage>
</organism>
<reference evidence="2" key="1">
    <citation type="submission" date="2014-03" db="EMBL/GenBank/DDBJ databases">
        <authorList>
            <person name="Genoscope - CEA"/>
        </authorList>
    </citation>
    <scope>NUCLEOTIDE SEQUENCE [LARGE SCALE GENOMIC DNA]</scope>
    <source>
        <strain evidence="2">CF27</strain>
    </source>
</reference>
<protein>
    <recommendedName>
        <fullName evidence="5">Periplasmic heavy metal sensor</fullName>
    </recommendedName>
</protein>
<evidence type="ECO:0000313" key="2">
    <source>
        <dbReference type="EMBL" id="CDQ10878.1"/>
    </source>
</evidence>
<feature type="signal peptide" evidence="1">
    <location>
        <begin position="1"/>
        <end position="25"/>
    </location>
</feature>
<dbReference type="AlphaFoldDB" id="A0A060UVS6"/>
<evidence type="ECO:0000313" key="3">
    <source>
        <dbReference type="EMBL" id="SMH66017.1"/>
    </source>
</evidence>
<dbReference type="Proteomes" id="UP000193925">
    <property type="component" value="Chromosome AFERRI"/>
</dbReference>
<reference evidence="3 4" key="3">
    <citation type="submission" date="2017-03" db="EMBL/GenBank/DDBJ databases">
        <authorList>
            <person name="Regsiter A."/>
            <person name="William W."/>
        </authorList>
    </citation>
    <scope>NUCLEOTIDE SEQUENCE [LARGE SCALE GENOMIC DNA]</scope>
    <source>
        <strain evidence="3">PRJEB5721</strain>
    </source>
</reference>
<evidence type="ECO:0000313" key="4">
    <source>
        <dbReference type="Proteomes" id="UP000193925"/>
    </source>
</evidence>
<dbReference type="Gene3D" id="1.20.120.1490">
    <property type="match status" value="1"/>
</dbReference>
<name>A0A060UVS6_9PROT</name>
<dbReference type="RefSeq" id="WP_035193623.1">
    <property type="nucleotide sequence ID" value="NZ_CCCS020000037.1"/>
</dbReference>
<keyword evidence="1" id="KW-0732">Signal</keyword>
<sequence>MLKFKHVVSGLMVGTMALAVVPAFAAGAETPPAMQGGPMGPGMMQGHHCPGGWEHGPMRKGGWMRNAPVPMLMPIVWRHAVDLKLTQTQETDLKKWRSQMEKAMPAWRHEMLVHNTALRDALLNGDSGSAIVPLQEAVLKDHATMLEHGIQQVNYLRKILTPVQWQKATALYKKMGTKRGHWGK</sequence>
<reference evidence="2" key="2">
    <citation type="submission" date="2014-07" db="EMBL/GenBank/DDBJ databases">
        <title>Initial genome analysis of the psychrotolerant acidophile Acidithiobacillus ferrivorans CF27: insights into iron and sulfur oxidation pathways and into biofilm formation.</title>
        <authorList>
            <person name="Talla E."/>
            <person name="Hedrich S."/>
            <person name="Mangenot S."/>
            <person name="Ji B."/>
            <person name="Johnson D.B."/>
            <person name="Barbe V."/>
            <person name="Bonnefoy V."/>
        </authorList>
    </citation>
    <scope>NUCLEOTIDE SEQUENCE [LARGE SCALE GENOMIC DNA]</scope>
    <source>
        <strain evidence="2">CF27</strain>
    </source>
</reference>
<keyword evidence="4" id="KW-1185">Reference proteome</keyword>
<feature type="chain" id="PRO_5001588379" description="Periplasmic heavy metal sensor" evidence="1">
    <location>
        <begin position="26"/>
        <end position="184"/>
    </location>
</feature>
<gene>
    <name evidence="3" type="ORF">AFERRI_20806</name>
    <name evidence="2" type="ORF">AFERRI_420176</name>
</gene>
<proteinExistence type="predicted"/>